<dbReference type="STRING" id="318479.A0A0N4U298"/>
<dbReference type="Proteomes" id="UP000274756">
    <property type="component" value="Unassembled WGS sequence"/>
</dbReference>
<evidence type="ECO:0000313" key="4">
    <source>
        <dbReference type="Proteomes" id="UP000274756"/>
    </source>
</evidence>
<name>A0A0N4U298_DRAME</name>
<dbReference type="Proteomes" id="UP000038040">
    <property type="component" value="Unplaced"/>
</dbReference>
<organism evidence="3 5">
    <name type="scientific">Dracunculus medinensis</name>
    <name type="common">Guinea worm</name>
    <dbReference type="NCBI Taxonomy" id="318479"/>
    <lineage>
        <taxon>Eukaryota</taxon>
        <taxon>Metazoa</taxon>
        <taxon>Ecdysozoa</taxon>
        <taxon>Nematoda</taxon>
        <taxon>Chromadorea</taxon>
        <taxon>Rhabditida</taxon>
        <taxon>Spirurina</taxon>
        <taxon>Dracunculoidea</taxon>
        <taxon>Dracunculidae</taxon>
        <taxon>Dracunculus</taxon>
    </lineage>
</organism>
<accession>A0A0N4U298</accession>
<dbReference type="WBParaSite" id="DME_0000078701-mRNA-1">
    <property type="protein sequence ID" value="DME_0000078701-mRNA-1"/>
    <property type="gene ID" value="DME_0000078701"/>
</dbReference>
<evidence type="ECO:0000313" key="5">
    <source>
        <dbReference type="WBParaSite" id="DME_0000078701-mRNA-1"/>
    </source>
</evidence>
<dbReference type="EMBL" id="UYYG01001151">
    <property type="protein sequence ID" value="VDN55174.1"/>
    <property type="molecule type" value="Genomic_DNA"/>
</dbReference>
<protein>
    <submittedName>
        <fullName evidence="2 5">Uncharacterized protein</fullName>
    </submittedName>
</protein>
<evidence type="ECO:0000256" key="1">
    <source>
        <dbReference type="SAM" id="MobiDB-lite"/>
    </source>
</evidence>
<feature type="region of interest" description="Disordered" evidence="1">
    <location>
        <begin position="53"/>
        <end position="72"/>
    </location>
</feature>
<sequence length="98" mass="11378">MSRTRSKLPNANNANNHPTNPEKKCFVFGSSTPRDLSYMHNIPPILRTYDSRLTTEKPKQGETLSHYMREARSATRKKTGNFFLALFHFAWPLLRPSR</sequence>
<reference evidence="2 4" key="2">
    <citation type="submission" date="2018-11" db="EMBL/GenBank/DDBJ databases">
        <authorList>
            <consortium name="Pathogen Informatics"/>
        </authorList>
    </citation>
    <scope>NUCLEOTIDE SEQUENCE [LARGE SCALE GENOMIC DNA]</scope>
</reference>
<feature type="region of interest" description="Disordered" evidence="1">
    <location>
        <begin position="1"/>
        <end position="24"/>
    </location>
</feature>
<dbReference type="AlphaFoldDB" id="A0A0N4U298"/>
<keyword evidence="4" id="KW-1185">Reference proteome</keyword>
<reference evidence="5" key="1">
    <citation type="submission" date="2017-02" db="UniProtKB">
        <authorList>
            <consortium name="WormBaseParasite"/>
        </authorList>
    </citation>
    <scope>IDENTIFICATION</scope>
</reference>
<evidence type="ECO:0000313" key="3">
    <source>
        <dbReference type="Proteomes" id="UP000038040"/>
    </source>
</evidence>
<dbReference type="OrthoDB" id="5869075at2759"/>
<evidence type="ECO:0000313" key="2">
    <source>
        <dbReference type="EMBL" id="VDN55174.1"/>
    </source>
</evidence>
<proteinExistence type="predicted"/>
<gene>
    <name evidence="2" type="ORF">DME_LOCUS5147</name>
</gene>